<feature type="coiled-coil region" evidence="4">
    <location>
        <begin position="207"/>
        <end position="255"/>
    </location>
</feature>
<dbReference type="Pfam" id="PF02518">
    <property type="entry name" value="HATPase_c"/>
    <property type="match status" value="1"/>
</dbReference>
<dbReference type="Proteomes" id="UP000501891">
    <property type="component" value="Chromosome"/>
</dbReference>
<evidence type="ECO:0000256" key="3">
    <source>
        <dbReference type="ARBA" id="ARBA00022553"/>
    </source>
</evidence>
<feature type="domain" description="Histidine kinase" evidence="6">
    <location>
        <begin position="264"/>
        <end position="496"/>
    </location>
</feature>
<gene>
    <name evidence="7" type="ORF">HHL28_02405</name>
</gene>
<proteinExistence type="predicted"/>
<sequence length="509" mass="56295">MLRFGEFTDPAAERSYRLHAMEQEVRTLRRNLFGLMVFYLMPLALDFLYFPKDTVYGLFLPLRAVVYAAIAGIILIPSRESTYRPRQLLVLLLLGYIWAMATLVAVKVERPDAALTVSFFIMIVVLMNYLFLPTRWVWMVAWGITASVAYVGVVMPLADAPARQIATATVMQALANLFGGFTAYQLSTLRRTEYHRMVQLDTERHRLAEANGELQKRETIIAEQRDRLAAQVRELEEAQRRLLETQASLVQAEKMASLGQLVAGVAHELNTPMGIAVTAATHMQDSMAELDQALSTGKLTRSQLRDYQETLRESSRLVTANLTRAAGLVQSFKQVAVDQASAERRPFELGPYVEEVLQSLAPRLKRERHKLVVDCPAGLVLDSYPGALSQVLTNLLINALTHAYEPGQAGRIGITAAYAGADGVELRFSDDGRGIPAENQGKVFDPFFTTARGQGGSGLGLHIVYNLVTQTLRGTIRLESAPGSGTTFILTLPRRVDTAPAQPVLHRPG</sequence>
<dbReference type="Gene3D" id="3.30.565.10">
    <property type="entry name" value="Histidine kinase-like ATPase, C-terminal domain"/>
    <property type="match status" value="1"/>
</dbReference>
<dbReference type="InterPro" id="IPR005467">
    <property type="entry name" value="His_kinase_dom"/>
</dbReference>
<reference evidence="7" key="1">
    <citation type="submission" date="2020-04" db="EMBL/GenBank/DDBJ databases">
        <title>A desert anoxygenic phototrophic bacterium fixes CO2 using RubisCO under aerobic conditions.</title>
        <authorList>
            <person name="Tang K."/>
        </authorList>
    </citation>
    <scope>NUCLEOTIDE SEQUENCE [LARGE SCALE GENOMIC DNA]</scope>
    <source>
        <strain evidence="7">MIMtkB3</strain>
    </source>
</reference>
<dbReference type="PANTHER" id="PTHR43065">
    <property type="entry name" value="SENSOR HISTIDINE KINASE"/>
    <property type="match status" value="1"/>
</dbReference>
<evidence type="ECO:0000256" key="2">
    <source>
        <dbReference type="ARBA" id="ARBA00012438"/>
    </source>
</evidence>
<dbReference type="InterPro" id="IPR036097">
    <property type="entry name" value="HisK_dim/P_sf"/>
</dbReference>
<keyword evidence="5" id="KW-0812">Transmembrane</keyword>
<dbReference type="EC" id="2.7.13.3" evidence="2"/>
<feature type="transmembrane region" description="Helical" evidence="5">
    <location>
        <begin position="139"/>
        <end position="158"/>
    </location>
</feature>
<feature type="transmembrane region" description="Helical" evidence="5">
    <location>
        <begin position="88"/>
        <end position="107"/>
    </location>
</feature>
<dbReference type="EMBL" id="CP051775">
    <property type="protein sequence ID" value="QJE72107.1"/>
    <property type="molecule type" value="Genomic_DNA"/>
</dbReference>
<organism evidence="7 8">
    <name type="scientific">Aerophototrophica crusticola</name>
    <dbReference type="NCBI Taxonomy" id="1709002"/>
    <lineage>
        <taxon>Bacteria</taxon>
        <taxon>Pseudomonadati</taxon>
        <taxon>Pseudomonadota</taxon>
        <taxon>Alphaproteobacteria</taxon>
        <taxon>Rhodospirillales</taxon>
        <taxon>Rhodospirillaceae</taxon>
        <taxon>Aerophototrophica</taxon>
    </lineage>
</organism>
<keyword evidence="3" id="KW-0597">Phosphoprotein</keyword>
<dbReference type="CDD" id="cd00082">
    <property type="entry name" value="HisKA"/>
    <property type="match status" value="1"/>
</dbReference>
<feature type="transmembrane region" description="Helical" evidence="5">
    <location>
        <begin position="56"/>
        <end position="76"/>
    </location>
</feature>
<keyword evidence="4" id="KW-0175">Coiled coil</keyword>
<evidence type="ECO:0000256" key="4">
    <source>
        <dbReference type="SAM" id="Coils"/>
    </source>
</evidence>
<feature type="transmembrane region" description="Helical" evidence="5">
    <location>
        <begin position="113"/>
        <end position="132"/>
    </location>
</feature>
<protein>
    <recommendedName>
        <fullName evidence="2">histidine kinase</fullName>
        <ecNumber evidence="2">2.7.13.3</ecNumber>
    </recommendedName>
</protein>
<keyword evidence="5" id="KW-1133">Transmembrane helix</keyword>
<dbReference type="InterPro" id="IPR036890">
    <property type="entry name" value="HATPase_C_sf"/>
</dbReference>
<dbReference type="InterPro" id="IPR003661">
    <property type="entry name" value="HisK_dim/P_dom"/>
</dbReference>
<evidence type="ECO:0000259" key="6">
    <source>
        <dbReference type="PROSITE" id="PS50109"/>
    </source>
</evidence>
<dbReference type="CDD" id="cd00075">
    <property type="entry name" value="HATPase"/>
    <property type="match status" value="1"/>
</dbReference>
<evidence type="ECO:0000256" key="5">
    <source>
        <dbReference type="SAM" id="Phobius"/>
    </source>
</evidence>
<dbReference type="PRINTS" id="PR00344">
    <property type="entry name" value="BCTRLSENSOR"/>
</dbReference>
<dbReference type="SUPFAM" id="SSF55874">
    <property type="entry name" value="ATPase domain of HSP90 chaperone/DNA topoisomerase II/histidine kinase"/>
    <property type="match status" value="1"/>
</dbReference>
<evidence type="ECO:0000313" key="7">
    <source>
        <dbReference type="EMBL" id="QJE72107.1"/>
    </source>
</evidence>
<dbReference type="PANTHER" id="PTHR43065:SF42">
    <property type="entry name" value="TWO-COMPONENT SENSOR PPRA"/>
    <property type="match status" value="1"/>
</dbReference>
<dbReference type="Gene3D" id="1.10.287.130">
    <property type="match status" value="1"/>
</dbReference>
<dbReference type="AlphaFoldDB" id="A0A858R400"/>
<dbReference type="SMART" id="SM00387">
    <property type="entry name" value="HATPase_c"/>
    <property type="match status" value="1"/>
</dbReference>
<dbReference type="PROSITE" id="PS50109">
    <property type="entry name" value="HIS_KIN"/>
    <property type="match status" value="1"/>
</dbReference>
<dbReference type="GO" id="GO:0000155">
    <property type="term" value="F:phosphorelay sensor kinase activity"/>
    <property type="evidence" value="ECO:0007669"/>
    <property type="project" value="InterPro"/>
</dbReference>
<name>A0A858R400_9PROT</name>
<dbReference type="InterPro" id="IPR004358">
    <property type="entry name" value="Sig_transdc_His_kin-like_C"/>
</dbReference>
<dbReference type="SUPFAM" id="SSF47384">
    <property type="entry name" value="Homodimeric domain of signal transducing histidine kinase"/>
    <property type="match status" value="1"/>
</dbReference>
<comment type="catalytic activity">
    <reaction evidence="1">
        <text>ATP + protein L-histidine = ADP + protein N-phospho-L-histidine.</text>
        <dbReference type="EC" id="2.7.13.3"/>
    </reaction>
</comment>
<keyword evidence="5" id="KW-0472">Membrane</keyword>
<keyword evidence="8" id="KW-1185">Reference proteome</keyword>
<evidence type="ECO:0000256" key="1">
    <source>
        <dbReference type="ARBA" id="ARBA00000085"/>
    </source>
</evidence>
<evidence type="ECO:0000313" key="8">
    <source>
        <dbReference type="Proteomes" id="UP000501891"/>
    </source>
</evidence>
<dbReference type="KEGG" id="acru:HHL28_02405"/>
<feature type="transmembrane region" description="Helical" evidence="5">
    <location>
        <begin position="31"/>
        <end position="50"/>
    </location>
</feature>
<dbReference type="InterPro" id="IPR003594">
    <property type="entry name" value="HATPase_dom"/>
</dbReference>
<accession>A0A858R400</accession>